<sequence>ATVTDSTGNQAVSEWVNTTVASGEPVVQKFGFFLNDGWDAWADHVFQYGRFSDEVLIGDWDNDSIDTITMRR</sequence>
<dbReference type="EMBL" id="JARACI010000005">
    <property type="protein sequence ID" value="MDD9204842.1"/>
    <property type="molecule type" value="Genomic_DNA"/>
</dbReference>
<name>A0ABT5TRZ3_9MICO</name>
<proteinExistence type="predicted"/>
<evidence type="ECO:0000313" key="2">
    <source>
        <dbReference type="Proteomes" id="UP001165561"/>
    </source>
</evidence>
<evidence type="ECO:0000313" key="1">
    <source>
        <dbReference type="EMBL" id="MDD9204842.1"/>
    </source>
</evidence>
<protein>
    <submittedName>
        <fullName evidence="1">Uncharacterized protein</fullName>
    </submittedName>
</protein>
<comment type="caution">
    <text evidence="1">The sequence shown here is derived from an EMBL/GenBank/DDBJ whole genome shotgun (WGS) entry which is preliminary data.</text>
</comment>
<reference evidence="1" key="1">
    <citation type="submission" date="2023-02" db="EMBL/GenBank/DDBJ databases">
        <title>Georgenia sp.10Sc9-8, isolated from a soil sample collected from the Taklamakan desert.</title>
        <authorList>
            <person name="Liu S."/>
        </authorList>
    </citation>
    <scope>NUCLEOTIDE SEQUENCE</scope>
    <source>
        <strain evidence="1">10Sc9-8</strain>
    </source>
</reference>
<accession>A0ABT5TRZ3</accession>
<dbReference type="Proteomes" id="UP001165561">
    <property type="component" value="Unassembled WGS sequence"/>
</dbReference>
<keyword evidence="2" id="KW-1185">Reference proteome</keyword>
<organism evidence="1 2">
    <name type="scientific">Georgenia halotolerans</name>
    <dbReference type="NCBI Taxonomy" id="3028317"/>
    <lineage>
        <taxon>Bacteria</taxon>
        <taxon>Bacillati</taxon>
        <taxon>Actinomycetota</taxon>
        <taxon>Actinomycetes</taxon>
        <taxon>Micrococcales</taxon>
        <taxon>Bogoriellaceae</taxon>
        <taxon>Georgenia</taxon>
    </lineage>
</organism>
<feature type="non-terminal residue" evidence="1">
    <location>
        <position position="1"/>
    </location>
</feature>
<gene>
    <name evidence="1" type="ORF">PU560_00015</name>
</gene>
<feature type="non-terminal residue" evidence="1">
    <location>
        <position position="72"/>
    </location>
</feature>